<evidence type="ECO:0000313" key="3">
    <source>
        <dbReference type="EMBL" id="XBS19856.1"/>
    </source>
</evidence>
<sequence length="256" mass="29235">MKPLPLAFDEFGDPAARPLVILHGFFASSRNWRTIAKKLAVRHHVYVLDMRNHGASPHSPQMDYPVMATDLKYFLDQQGVERVNLLGHSMGGKAAMWFALNCPDSVDKLIVADISPTRYRHSFDQTIQALQNLPLHAINNRKEADEILAETIGDSSYRQFLLQNLQLEAGEYRWRVDLDIFYRTADNIIGFPDVEGVTPYSEKTLFLGGEHSDYIRREDVRRLFPAARIKTIPDAAHWLHVQAPELFCDEVDSFLA</sequence>
<dbReference type="PANTHER" id="PTHR46118">
    <property type="entry name" value="PROTEIN ABHD11"/>
    <property type="match status" value="1"/>
</dbReference>
<evidence type="ECO:0000313" key="4">
    <source>
        <dbReference type="Proteomes" id="UP001225378"/>
    </source>
</evidence>
<keyword evidence="1 3" id="KW-0378">Hydrolase</keyword>
<dbReference type="PRINTS" id="PR00111">
    <property type="entry name" value="ABHYDROLASE"/>
</dbReference>
<dbReference type="InterPro" id="IPR029058">
    <property type="entry name" value="AB_hydrolase_fold"/>
</dbReference>
<organism evidence="3 4">
    <name type="scientific">Methylomarinum roseum</name>
    <dbReference type="NCBI Taxonomy" id="3067653"/>
    <lineage>
        <taxon>Bacteria</taxon>
        <taxon>Pseudomonadati</taxon>
        <taxon>Pseudomonadota</taxon>
        <taxon>Gammaproteobacteria</taxon>
        <taxon>Methylococcales</taxon>
        <taxon>Methylococcaceae</taxon>
        <taxon>Methylomarinum</taxon>
    </lineage>
</organism>
<dbReference type="GO" id="GO:0016787">
    <property type="term" value="F:hydrolase activity"/>
    <property type="evidence" value="ECO:0007669"/>
    <property type="project" value="UniProtKB-KW"/>
</dbReference>
<dbReference type="AlphaFoldDB" id="A0AAU7NT66"/>
<evidence type="ECO:0000256" key="1">
    <source>
        <dbReference type="ARBA" id="ARBA00022801"/>
    </source>
</evidence>
<dbReference type="InterPro" id="IPR000073">
    <property type="entry name" value="AB_hydrolase_1"/>
</dbReference>
<accession>A0AAU7NT66</accession>
<dbReference type="EMBL" id="CP157743">
    <property type="protein sequence ID" value="XBS19856.1"/>
    <property type="molecule type" value="Genomic_DNA"/>
</dbReference>
<dbReference type="Proteomes" id="UP001225378">
    <property type="component" value="Chromosome"/>
</dbReference>
<name>A0AAU7NT66_9GAMM</name>
<keyword evidence="4" id="KW-1185">Reference proteome</keyword>
<dbReference type="Gene3D" id="3.40.50.1820">
    <property type="entry name" value="alpha/beta hydrolase"/>
    <property type="match status" value="1"/>
</dbReference>
<dbReference type="SUPFAM" id="SSF53474">
    <property type="entry name" value="alpha/beta-Hydrolases"/>
    <property type="match status" value="1"/>
</dbReference>
<proteinExistence type="predicted"/>
<dbReference type="KEGG" id="mech:Q9L42_016060"/>
<feature type="domain" description="AB hydrolase-1" evidence="2">
    <location>
        <begin position="18"/>
        <end position="244"/>
    </location>
</feature>
<dbReference type="Pfam" id="PF00561">
    <property type="entry name" value="Abhydrolase_1"/>
    <property type="match status" value="1"/>
</dbReference>
<protein>
    <submittedName>
        <fullName evidence="3">Alpha/beta fold hydrolase</fullName>
    </submittedName>
</protein>
<dbReference type="RefSeq" id="WP_305907397.1">
    <property type="nucleotide sequence ID" value="NZ_CP157743.1"/>
</dbReference>
<reference evidence="3 4" key="1">
    <citation type="journal article" date="2024" name="Microbiology">
        <title>Methylomarinum rosea sp. nov., a novel halophilic methanotrophic bacterium from the hypersaline Lake Elton.</title>
        <authorList>
            <person name="Suleimanov R.Z."/>
            <person name="Oshkin I.Y."/>
            <person name="Danilova O.V."/>
            <person name="Suzina N.E."/>
            <person name="Dedysh S.N."/>
        </authorList>
    </citation>
    <scope>NUCLEOTIDE SEQUENCE [LARGE SCALE GENOMIC DNA]</scope>
    <source>
        <strain evidence="3 4">Ch1-1</strain>
    </source>
</reference>
<gene>
    <name evidence="3" type="ORF">Q9L42_016060</name>
</gene>
<evidence type="ECO:0000259" key="2">
    <source>
        <dbReference type="Pfam" id="PF00561"/>
    </source>
</evidence>
<dbReference type="PANTHER" id="PTHR46118:SF4">
    <property type="entry name" value="PROTEIN ABHD11"/>
    <property type="match status" value="1"/>
</dbReference>